<dbReference type="AlphaFoldDB" id="T1FU76"/>
<dbReference type="SUPFAM" id="SSF101494">
    <property type="entry name" value="Stathmin"/>
    <property type="match status" value="1"/>
</dbReference>
<dbReference type="GO" id="GO:0007019">
    <property type="term" value="P:microtubule depolymerization"/>
    <property type="evidence" value="ECO:0000318"/>
    <property type="project" value="GO_Central"/>
</dbReference>
<reference evidence="4" key="3">
    <citation type="submission" date="2015-06" db="UniProtKB">
        <authorList>
            <consortium name="EnsemblMetazoa"/>
        </authorList>
    </citation>
    <scope>IDENTIFICATION</scope>
</reference>
<dbReference type="GeneID" id="20212372"/>
<dbReference type="eggNOG" id="ENOG502SH02">
    <property type="taxonomic scope" value="Eukaryota"/>
</dbReference>
<evidence type="ECO:0000256" key="1">
    <source>
        <dbReference type="RuleBase" id="RU004388"/>
    </source>
</evidence>
<dbReference type="GO" id="GO:0005737">
    <property type="term" value="C:cytoplasm"/>
    <property type="evidence" value="ECO:0000318"/>
    <property type="project" value="GO_Central"/>
</dbReference>
<evidence type="ECO:0000256" key="2">
    <source>
        <dbReference type="SAM" id="MobiDB-lite"/>
    </source>
</evidence>
<organism evidence="4 5">
    <name type="scientific">Helobdella robusta</name>
    <name type="common">Californian leech</name>
    <dbReference type="NCBI Taxonomy" id="6412"/>
    <lineage>
        <taxon>Eukaryota</taxon>
        <taxon>Metazoa</taxon>
        <taxon>Spiralia</taxon>
        <taxon>Lophotrochozoa</taxon>
        <taxon>Annelida</taxon>
        <taxon>Clitellata</taxon>
        <taxon>Hirudinea</taxon>
        <taxon>Rhynchobdellida</taxon>
        <taxon>Glossiphoniidae</taxon>
        <taxon>Helobdella</taxon>
    </lineage>
</organism>
<dbReference type="Gene3D" id="6.10.280.30">
    <property type="match status" value="1"/>
</dbReference>
<dbReference type="CTD" id="20212372"/>
<reference evidence="5" key="1">
    <citation type="submission" date="2012-12" db="EMBL/GenBank/DDBJ databases">
        <authorList>
            <person name="Hellsten U."/>
            <person name="Grimwood J."/>
            <person name="Chapman J.A."/>
            <person name="Shapiro H."/>
            <person name="Aerts A."/>
            <person name="Otillar R.P."/>
            <person name="Terry A.Y."/>
            <person name="Boore J.L."/>
            <person name="Simakov O."/>
            <person name="Marletaz F."/>
            <person name="Cho S.-J."/>
            <person name="Edsinger-Gonzales E."/>
            <person name="Havlak P."/>
            <person name="Kuo D.-H."/>
            <person name="Larsson T."/>
            <person name="Lv J."/>
            <person name="Arendt D."/>
            <person name="Savage R."/>
            <person name="Osoegawa K."/>
            <person name="de Jong P."/>
            <person name="Lindberg D.R."/>
            <person name="Seaver E.C."/>
            <person name="Weisblat D.A."/>
            <person name="Putnam N.H."/>
            <person name="Grigoriev I.V."/>
            <person name="Rokhsar D.S."/>
        </authorList>
    </citation>
    <scope>NUCLEOTIDE SEQUENCE</scope>
</reference>
<dbReference type="OMA" id="CFYSEPH"/>
<feature type="region of interest" description="Disordered" evidence="2">
    <location>
        <begin position="117"/>
        <end position="148"/>
    </location>
</feature>
<feature type="region of interest" description="Disordered" evidence="2">
    <location>
        <begin position="23"/>
        <end position="43"/>
    </location>
</feature>
<dbReference type="KEGG" id="hro:HELRODRAFT_192700"/>
<dbReference type="InParanoid" id="T1FU76"/>
<dbReference type="PRINTS" id="PR00345">
    <property type="entry name" value="STATHMIN"/>
</dbReference>
<dbReference type="HOGENOM" id="CLU_102026_1_2_1"/>
<dbReference type="GO" id="GO:0031110">
    <property type="term" value="P:regulation of microtubule polymerization or depolymerization"/>
    <property type="evidence" value="ECO:0000318"/>
    <property type="project" value="GO_Central"/>
</dbReference>
<accession>T1FU76</accession>
<dbReference type="EnsemblMetazoa" id="HelroT192700">
    <property type="protein sequence ID" value="HelroP192700"/>
    <property type="gene ID" value="HelroG192700"/>
</dbReference>
<dbReference type="PANTHER" id="PTHR10104">
    <property type="entry name" value="STATHMIN"/>
    <property type="match status" value="1"/>
</dbReference>
<dbReference type="Pfam" id="PF00836">
    <property type="entry name" value="Stathmin"/>
    <property type="match status" value="1"/>
</dbReference>
<gene>
    <name evidence="4" type="primary">20212372</name>
    <name evidence="3" type="ORF">HELRODRAFT_192700</name>
</gene>
<dbReference type="InterPro" id="IPR000956">
    <property type="entry name" value="Stathmin_fam"/>
</dbReference>
<dbReference type="OrthoDB" id="5986631at2759"/>
<dbReference type="STRING" id="6412.T1FU76"/>
<evidence type="ECO:0000313" key="4">
    <source>
        <dbReference type="EnsemblMetazoa" id="HelroP192700"/>
    </source>
</evidence>
<proteinExistence type="inferred from homology"/>
<protein>
    <recommendedName>
        <fullName evidence="1">Stathmin</fullName>
    </recommendedName>
</protein>
<dbReference type="PANTHER" id="PTHR10104:SF1">
    <property type="entry name" value="STATHMIN, ISOFORM D"/>
    <property type="match status" value="1"/>
</dbReference>
<feature type="compositionally biased region" description="Basic and acidic residues" evidence="2">
    <location>
        <begin position="34"/>
        <end position="43"/>
    </location>
</feature>
<dbReference type="EMBL" id="KB097026">
    <property type="protein sequence ID" value="ESO00020.1"/>
    <property type="molecule type" value="Genomic_DNA"/>
</dbReference>
<dbReference type="GO" id="GO:0031175">
    <property type="term" value="P:neuron projection development"/>
    <property type="evidence" value="ECO:0000318"/>
    <property type="project" value="GO_Central"/>
</dbReference>
<keyword evidence="5" id="KW-1185">Reference proteome</keyword>
<sequence length="148" mass="16629">MAEGTELKRECGGGVAFEVIIKPASSDVAPPSPSKDRPAISQEDIDRKLKEAEERRVQLESQRLQAVLKEKDKVVEVNLKNKDIEEAFSKEVEKKLADKLVASEELKKAQEAAKLEKLKEHERHVQEVRKKKQAEKDNGGTADVKDTE</sequence>
<evidence type="ECO:0000313" key="3">
    <source>
        <dbReference type="EMBL" id="ESO00020.1"/>
    </source>
</evidence>
<reference evidence="3 5" key="2">
    <citation type="journal article" date="2013" name="Nature">
        <title>Insights into bilaterian evolution from three spiralian genomes.</title>
        <authorList>
            <person name="Simakov O."/>
            <person name="Marletaz F."/>
            <person name="Cho S.J."/>
            <person name="Edsinger-Gonzales E."/>
            <person name="Havlak P."/>
            <person name="Hellsten U."/>
            <person name="Kuo D.H."/>
            <person name="Larsson T."/>
            <person name="Lv J."/>
            <person name="Arendt D."/>
            <person name="Savage R."/>
            <person name="Osoegawa K."/>
            <person name="de Jong P."/>
            <person name="Grimwood J."/>
            <person name="Chapman J.A."/>
            <person name="Shapiro H."/>
            <person name="Aerts A."/>
            <person name="Otillar R.P."/>
            <person name="Terry A.Y."/>
            <person name="Boore J.L."/>
            <person name="Grigoriev I.V."/>
            <person name="Lindberg D.R."/>
            <person name="Seaver E.C."/>
            <person name="Weisblat D.A."/>
            <person name="Putnam N.H."/>
            <person name="Rokhsar D.S."/>
        </authorList>
    </citation>
    <scope>NUCLEOTIDE SEQUENCE</scope>
</reference>
<dbReference type="InterPro" id="IPR036002">
    <property type="entry name" value="Stathmin_sf"/>
</dbReference>
<dbReference type="GO" id="GO:0043005">
    <property type="term" value="C:neuron projection"/>
    <property type="evidence" value="ECO:0000318"/>
    <property type="project" value="GO_Central"/>
</dbReference>
<dbReference type="EMBL" id="AMQM01005624">
    <property type="status" value="NOT_ANNOTATED_CDS"/>
    <property type="molecule type" value="Genomic_DNA"/>
</dbReference>
<dbReference type="RefSeq" id="XP_009021794.1">
    <property type="nucleotide sequence ID" value="XM_009023546.1"/>
</dbReference>
<dbReference type="PROSITE" id="PS51663">
    <property type="entry name" value="STATHMIN_3"/>
    <property type="match status" value="1"/>
</dbReference>
<evidence type="ECO:0000313" key="5">
    <source>
        <dbReference type="Proteomes" id="UP000015101"/>
    </source>
</evidence>
<comment type="similarity">
    <text evidence="1">Belongs to the stathmin family.</text>
</comment>
<name>T1FU76_HELRO</name>
<dbReference type="GO" id="GO:0015631">
    <property type="term" value="F:tubulin binding"/>
    <property type="evidence" value="ECO:0000318"/>
    <property type="project" value="GO_Central"/>
</dbReference>
<dbReference type="Proteomes" id="UP000015101">
    <property type="component" value="Unassembled WGS sequence"/>
</dbReference>